<feature type="domain" description="Mur ligase C-terminal" evidence="4">
    <location>
        <begin position="273"/>
        <end position="398"/>
    </location>
</feature>
<evidence type="ECO:0000256" key="3">
    <source>
        <dbReference type="ARBA" id="ARBA00022840"/>
    </source>
</evidence>
<keyword evidence="3" id="KW-0067">ATP-binding</keyword>
<gene>
    <name evidence="6" type="ORF">A2682_02860</name>
</gene>
<dbReference type="STRING" id="1802363.A2682_02860"/>
<protein>
    <recommendedName>
        <fullName evidence="8">UDP-N-acetylmuramoyl-tripeptide--D-alanyl-D-alanine ligase</fullName>
    </recommendedName>
</protein>
<name>A0A1G2PJB0_TERXR</name>
<evidence type="ECO:0000259" key="4">
    <source>
        <dbReference type="Pfam" id="PF02875"/>
    </source>
</evidence>
<dbReference type="GO" id="GO:0005524">
    <property type="term" value="F:ATP binding"/>
    <property type="evidence" value="ECO:0007669"/>
    <property type="project" value="UniProtKB-KW"/>
</dbReference>
<dbReference type="SUPFAM" id="SSF53623">
    <property type="entry name" value="MurD-like peptide ligases, catalytic domain"/>
    <property type="match status" value="1"/>
</dbReference>
<evidence type="ECO:0008006" key="8">
    <source>
        <dbReference type="Google" id="ProtNLM"/>
    </source>
</evidence>
<evidence type="ECO:0000259" key="5">
    <source>
        <dbReference type="Pfam" id="PF08245"/>
    </source>
</evidence>
<organism evidence="6 7">
    <name type="scientific">Terrybacteria sp. (strain RIFCSPHIGHO2_01_FULL_58_15)</name>
    <dbReference type="NCBI Taxonomy" id="1802363"/>
    <lineage>
        <taxon>Bacteria</taxon>
        <taxon>Candidatus Terryibacteriota</taxon>
    </lineage>
</organism>
<accession>A0A1G2PJB0</accession>
<feature type="domain" description="Mur ligase central" evidence="5">
    <location>
        <begin position="100"/>
        <end position="250"/>
    </location>
</feature>
<evidence type="ECO:0000256" key="1">
    <source>
        <dbReference type="ARBA" id="ARBA00022598"/>
    </source>
</evidence>
<evidence type="ECO:0000313" key="6">
    <source>
        <dbReference type="EMBL" id="OHA48353.1"/>
    </source>
</evidence>
<dbReference type="EMBL" id="MHST01000021">
    <property type="protein sequence ID" value="OHA48353.1"/>
    <property type="molecule type" value="Genomic_DNA"/>
</dbReference>
<dbReference type="InterPro" id="IPR004101">
    <property type="entry name" value="Mur_ligase_C"/>
</dbReference>
<dbReference type="PANTHER" id="PTHR43024:SF1">
    <property type="entry name" value="UDP-N-ACETYLMURAMOYL-TRIPEPTIDE--D-ALANYL-D-ALANINE LIGASE"/>
    <property type="match status" value="1"/>
</dbReference>
<dbReference type="AlphaFoldDB" id="A0A1G2PJB0"/>
<dbReference type="Proteomes" id="UP000178690">
    <property type="component" value="Unassembled WGS sequence"/>
</dbReference>
<dbReference type="PANTHER" id="PTHR43024">
    <property type="entry name" value="UDP-N-ACETYLMURAMOYL-TRIPEPTIDE--D-ALANYL-D-ALANINE LIGASE"/>
    <property type="match status" value="1"/>
</dbReference>
<dbReference type="GO" id="GO:0016881">
    <property type="term" value="F:acid-amino acid ligase activity"/>
    <property type="evidence" value="ECO:0007669"/>
    <property type="project" value="InterPro"/>
</dbReference>
<proteinExistence type="predicted"/>
<reference evidence="6 7" key="1">
    <citation type="journal article" date="2016" name="Nat. Commun.">
        <title>Thousands of microbial genomes shed light on interconnected biogeochemical processes in an aquifer system.</title>
        <authorList>
            <person name="Anantharaman K."/>
            <person name="Brown C.T."/>
            <person name="Hug L.A."/>
            <person name="Sharon I."/>
            <person name="Castelle C.J."/>
            <person name="Probst A.J."/>
            <person name="Thomas B.C."/>
            <person name="Singh A."/>
            <person name="Wilkins M.J."/>
            <person name="Karaoz U."/>
            <person name="Brodie E.L."/>
            <person name="Williams K.H."/>
            <person name="Hubbard S.S."/>
            <person name="Banfield J.F."/>
        </authorList>
    </citation>
    <scope>NUCLEOTIDE SEQUENCE [LARGE SCALE GENOMIC DNA]</scope>
    <source>
        <strain evidence="7">RIFCSPHIGHO2_01_FULL_58_15</strain>
    </source>
</reference>
<dbReference type="Gene3D" id="3.90.190.20">
    <property type="entry name" value="Mur ligase, C-terminal domain"/>
    <property type="match status" value="1"/>
</dbReference>
<dbReference type="InterPro" id="IPR036615">
    <property type="entry name" value="Mur_ligase_C_dom_sf"/>
</dbReference>
<dbReference type="Pfam" id="PF08245">
    <property type="entry name" value="Mur_ligase_M"/>
    <property type="match status" value="1"/>
</dbReference>
<dbReference type="Pfam" id="PF02875">
    <property type="entry name" value="Mur_ligase_C"/>
    <property type="match status" value="1"/>
</dbReference>
<evidence type="ECO:0000313" key="7">
    <source>
        <dbReference type="Proteomes" id="UP000178690"/>
    </source>
</evidence>
<keyword evidence="2" id="KW-0547">Nucleotide-binding</keyword>
<dbReference type="SUPFAM" id="SSF53244">
    <property type="entry name" value="MurD-like peptide ligases, peptide-binding domain"/>
    <property type="match status" value="1"/>
</dbReference>
<sequence length="412" mass="44898">MRRFLQVILTVLARAALRRYRPLVIAVTGSVGKTSTKEAIFTVLRAQYHQGVRRTLLNRNTEIGVPLTILGIPGGGRSPFSWARQLLHALQTVLWSPSYPEALVLEMGADRPGDIRFLARLASPKISVVTAVGEIPVHVEFFAGPKTLAREKARLVEALLPDGWAILNFDDLTVLEMRERTDARALTFGFGEGADIRATAYEVRTRTESGYEVPDGISFKIEYQGNFVPVRLTGVFGRGVVMAALAAAAVGIALRMHLVEISEALAEYEGLPGRMQLLSGVKHSFLIDDSYNAAPQAMHMALDTLGELPASRRIVILGDMLELGKYTETAHRAVGQHAARMADEIVTVGARMRLAGHEAIARGMDEARVRMCATTDEAGRLVQAGLKAGDLVLVKGSRAMHMENVVSELRAI</sequence>
<keyword evidence="1" id="KW-0436">Ligase</keyword>
<evidence type="ECO:0000256" key="2">
    <source>
        <dbReference type="ARBA" id="ARBA00022741"/>
    </source>
</evidence>
<dbReference type="Gene3D" id="3.40.1190.10">
    <property type="entry name" value="Mur-like, catalytic domain"/>
    <property type="match status" value="1"/>
</dbReference>
<dbReference type="InterPro" id="IPR013221">
    <property type="entry name" value="Mur_ligase_cen"/>
</dbReference>
<dbReference type="InterPro" id="IPR051046">
    <property type="entry name" value="MurCDEF_CellWall_CoF430Synth"/>
</dbReference>
<dbReference type="InterPro" id="IPR036565">
    <property type="entry name" value="Mur-like_cat_sf"/>
</dbReference>
<comment type="caution">
    <text evidence="6">The sequence shown here is derived from an EMBL/GenBank/DDBJ whole genome shotgun (WGS) entry which is preliminary data.</text>
</comment>